<feature type="transmembrane region" description="Helical" evidence="3">
    <location>
        <begin position="12"/>
        <end position="31"/>
    </location>
</feature>
<dbReference type="EnsemblPlants" id="LPERR12G03380.1">
    <property type="protein sequence ID" value="LPERR12G03380.1"/>
    <property type="gene ID" value="LPERR12G03380"/>
</dbReference>
<proteinExistence type="predicted"/>
<dbReference type="GO" id="GO:0005886">
    <property type="term" value="C:plasma membrane"/>
    <property type="evidence" value="ECO:0007669"/>
    <property type="project" value="TreeGrafter"/>
</dbReference>
<keyword evidence="3" id="KW-0812">Transmembrane</keyword>
<dbReference type="PANTHER" id="PTHR31415">
    <property type="entry name" value="OS05G0367900 PROTEIN"/>
    <property type="match status" value="1"/>
</dbReference>
<sequence length="216" mass="23415">MSGGRGSRSCCCSGVCAFFFSAGFLVLIYWATFQPRHIRASVSSASLSDLTVNKTSNVNGAVVHYRLAVNLTIHNPSRRVAVYFDAIEAWLLANGASSLGEANATSPAVFHVARRSRADVAVEFEYGGGVGVRVAGDVADEMEREIVVKNGGGVVGLEMEVYTRVRYRLGFVMVRARPRIRCEMRIPVKEERRRRGGHGSVAAGVLSPGDRCAVKY</sequence>
<protein>
    <submittedName>
        <fullName evidence="4">Uncharacterized protein</fullName>
    </submittedName>
</protein>
<dbReference type="STRING" id="77586.A0A0D9XX34"/>
<evidence type="ECO:0000256" key="2">
    <source>
        <dbReference type="ARBA" id="ARBA00023136"/>
    </source>
</evidence>
<organism evidence="4 5">
    <name type="scientific">Leersia perrieri</name>
    <dbReference type="NCBI Taxonomy" id="77586"/>
    <lineage>
        <taxon>Eukaryota</taxon>
        <taxon>Viridiplantae</taxon>
        <taxon>Streptophyta</taxon>
        <taxon>Embryophyta</taxon>
        <taxon>Tracheophyta</taxon>
        <taxon>Spermatophyta</taxon>
        <taxon>Magnoliopsida</taxon>
        <taxon>Liliopsida</taxon>
        <taxon>Poales</taxon>
        <taxon>Poaceae</taxon>
        <taxon>BOP clade</taxon>
        <taxon>Oryzoideae</taxon>
        <taxon>Oryzeae</taxon>
        <taxon>Oryzinae</taxon>
        <taxon>Leersia</taxon>
    </lineage>
</organism>
<keyword evidence="3" id="KW-1133">Transmembrane helix</keyword>
<dbReference type="eggNOG" id="ENOG502R5U2">
    <property type="taxonomic scope" value="Eukaryota"/>
</dbReference>
<comment type="subcellular location">
    <subcellularLocation>
        <location evidence="1">Membrane</location>
    </subcellularLocation>
</comment>
<evidence type="ECO:0000313" key="5">
    <source>
        <dbReference type="Proteomes" id="UP000032180"/>
    </source>
</evidence>
<dbReference type="AlphaFoldDB" id="A0A0D9XX34"/>
<dbReference type="Gramene" id="LPERR12G03380.1">
    <property type="protein sequence ID" value="LPERR12G03380.1"/>
    <property type="gene ID" value="LPERR12G03380"/>
</dbReference>
<keyword evidence="2 3" id="KW-0472">Membrane</keyword>
<evidence type="ECO:0000256" key="1">
    <source>
        <dbReference type="ARBA" id="ARBA00004370"/>
    </source>
</evidence>
<dbReference type="Proteomes" id="UP000032180">
    <property type="component" value="Chromosome 12"/>
</dbReference>
<dbReference type="InterPro" id="IPR044839">
    <property type="entry name" value="NDR1-like"/>
</dbReference>
<reference evidence="4" key="3">
    <citation type="submission" date="2015-04" db="UniProtKB">
        <authorList>
            <consortium name="EnsemblPlants"/>
        </authorList>
    </citation>
    <scope>IDENTIFICATION</scope>
</reference>
<dbReference type="GO" id="GO:0009506">
    <property type="term" value="C:plasmodesma"/>
    <property type="evidence" value="ECO:0007669"/>
    <property type="project" value="TreeGrafter"/>
</dbReference>
<dbReference type="GO" id="GO:0098542">
    <property type="term" value="P:defense response to other organism"/>
    <property type="evidence" value="ECO:0007669"/>
    <property type="project" value="InterPro"/>
</dbReference>
<keyword evidence="5" id="KW-1185">Reference proteome</keyword>
<reference evidence="4 5" key="1">
    <citation type="submission" date="2012-08" db="EMBL/GenBank/DDBJ databases">
        <title>Oryza genome evolution.</title>
        <authorList>
            <person name="Wing R.A."/>
        </authorList>
    </citation>
    <scope>NUCLEOTIDE SEQUENCE</scope>
</reference>
<reference evidence="5" key="2">
    <citation type="submission" date="2013-12" db="EMBL/GenBank/DDBJ databases">
        <authorList>
            <person name="Yu Y."/>
            <person name="Lee S."/>
            <person name="de Baynast K."/>
            <person name="Wissotski M."/>
            <person name="Liu L."/>
            <person name="Talag J."/>
            <person name="Goicoechea J."/>
            <person name="Angelova A."/>
            <person name="Jetty R."/>
            <person name="Kudrna D."/>
            <person name="Golser W."/>
            <person name="Rivera L."/>
            <person name="Zhang J."/>
            <person name="Wing R."/>
        </authorList>
    </citation>
    <scope>NUCLEOTIDE SEQUENCE</scope>
</reference>
<evidence type="ECO:0000313" key="4">
    <source>
        <dbReference type="EnsemblPlants" id="LPERR12G03380.1"/>
    </source>
</evidence>
<dbReference type="PANTHER" id="PTHR31415:SF16">
    <property type="entry name" value="HARPIN-INDUCED PROTEIN 1 CONTAINING PROTEIN"/>
    <property type="match status" value="1"/>
</dbReference>
<accession>A0A0D9XX34</accession>
<name>A0A0D9XX34_9ORYZ</name>
<dbReference type="HOGENOM" id="CLU_051752_2_0_1"/>
<evidence type="ECO:0000256" key="3">
    <source>
        <dbReference type="SAM" id="Phobius"/>
    </source>
</evidence>